<name>A0ABP6G6W0_9ACTN</name>
<protein>
    <recommendedName>
        <fullName evidence="2">DNA primase/polymerase bifunctional N-terminal domain-containing protein</fullName>
    </recommendedName>
</protein>
<dbReference type="Proteomes" id="UP001500886">
    <property type="component" value="Unassembled WGS sequence"/>
</dbReference>
<comment type="caution">
    <text evidence="3">The sequence shown here is derived from an EMBL/GenBank/DDBJ whole genome shotgun (WGS) entry which is preliminary data.</text>
</comment>
<feature type="region of interest" description="Disordered" evidence="1">
    <location>
        <begin position="1"/>
        <end position="43"/>
    </location>
</feature>
<evidence type="ECO:0000259" key="2">
    <source>
        <dbReference type="Pfam" id="PF09250"/>
    </source>
</evidence>
<organism evidence="3 4">
    <name type="scientific">Streptomyces luteosporeus</name>
    <dbReference type="NCBI Taxonomy" id="173856"/>
    <lineage>
        <taxon>Bacteria</taxon>
        <taxon>Bacillati</taxon>
        <taxon>Actinomycetota</taxon>
        <taxon>Actinomycetes</taxon>
        <taxon>Kitasatosporales</taxon>
        <taxon>Streptomycetaceae</taxon>
        <taxon>Streptomyces</taxon>
    </lineage>
</organism>
<proteinExistence type="predicted"/>
<dbReference type="InterPro" id="IPR015330">
    <property type="entry name" value="DNA_primase/pol_bifunc_N"/>
</dbReference>
<sequence length="227" mass="23707">MSTRSYLPHPVPSPSPSPARRTPDHRPSARGTGTGTRAGAGPRAQGAFVTLAGIDWLASADRFPHRVHTLWAHHPGAPVELPCGTVFDVIDAPVLFGRGMLDRLWSPGAPGSGPVAAYRGRLLLFAAPGTAQRLPALLAWEEWSRTGRSAPSLLYYGTGDAVTVPPPFPAGGEDGPAAARWLVAPEVRRPWLPGADVLLWACLRAAAEGAAGKGTAGKAPVPTHPAR</sequence>
<dbReference type="RefSeq" id="WP_344434479.1">
    <property type="nucleotide sequence ID" value="NZ_BAAASL010000006.1"/>
</dbReference>
<gene>
    <name evidence="3" type="ORF">GCM10010315_19460</name>
</gene>
<reference evidence="4" key="1">
    <citation type="journal article" date="2019" name="Int. J. Syst. Evol. Microbiol.">
        <title>The Global Catalogue of Microorganisms (GCM) 10K type strain sequencing project: providing services to taxonomists for standard genome sequencing and annotation.</title>
        <authorList>
            <consortium name="The Broad Institute Genomics Platform"/>
            <consortium name="The Broad Institute Genome Sequencing Center for Infectious Disease"/>
            <person name="Wu L."/>
            <person name="Ma J."/>
        </authorList>
    </citation>
    <scope>NUCLEOTIDE SEQUENCE [LARGE SCALE GENOMIC DNA]</scope>
    <source>
        <strain evidence="4">JCM 4542</strain>
    </source>
</reference>
<evidence type="ECO:0000256" key="1">
    <source>
        <dbReference type="SAM" id="MobiDB-lite"/>
    </source>
</evidence>
<dbReference type="Pfam" id="PF09250">
    <property type="entry name" value="Prim-Pol"/>
    <property type="match status" value="1"/>
</dbReference>
<dbReference type="EMBL" id="BAAASL010000006">
    <property type="protein sequence ID" value="GAA2713598.1"/>
    <property type="molecule type" value="Genomic_DNA"/>
</dbReference>
<accession>A0ABP6G6W0</accession>
<feature type="domain" description="DNA primase/polymerase bifunctional N-terminal" evidence="2">
    <location>
        <begin position="39"/>
        <end position="169"/>
    </location>
</feature>
<evidence type="ECO:0000313" key="3">
    <source>
        <dbReference type="EMBL" id="GAA2713598.1"/>
    </source>
</evidence>
<evidence type="ECO:0000313" key="4">
    <source>
        <dbReference type="Proteomes" id="UP001500886"/>
    </source>
</evidence>
<keyword evidence="4" id="KW-1185">Reference proteome</keyword>